<keyword evidence="1" id="KW-0677">Repeat</keyword>
<dbReference type="Gene3D" id="1.25.40.20">
    <property type="entry name" value="Ankyrin repeat-containing domain"/>
    <property type="match status" value="1"/>
</dbReference>
<evidence type="ECO:0008006" key="7">
    <source>
        <dbReference type="Google" id="ProtNLM"/>
    </source>
</evidence>
<comment type="caution">
    <text evidence="5">The sequence shown here is derived from an EMBL/GenBank/DDBJ whole genome shotgun (WGS) entry which is preliminary data.</text>
</comment>
<feature type="repeat" description="ANK" evidence="3">
    <location>
        <begin position="75"/>
        <end position="107"/>
    </location>
</feature>
<accession>A0ABN8QY87</accession>
<dbReference type="InterPro" id="IPR029048">
    <property type="entry name" value="HSP70_C_sf"/>
</dbReference>
<dbReference type="SUPFAM" id="SSF100934">
    <property type="entry name" value="Heat shock protein 70kD (HSP70), C-terminal subdomain"/>
    <property type="match status" value="1"/>
</dbReference>
<dbReference type="PROSITE" id="PS50297">
    <property type="entry name" value="ANK_REP_REGION"/>
    <property type="match status" value="2"/>
</dbReference>
<feature type="region of interest" description="Disordered" evidence="4">
    <location>
        <begin position="253"/>
        <end position="274"/>
    </location>
</feature>
<evidence type="ECO:0000313" key="6">
    <source>
        <dbReference type="Proteomes" id="UP001159405"/>
    </source>
</evidence>
<dbReference type="Gene3D" id="1.20.1270.10">
    <property type="match status" value="1"/>
</dbReference>
<keyword evidence="2 3" id="KW-0040">ANK repeat</keyword>
<sequence>MVKELSEIASKGDVERLRELFEDPESLYSTDPSQALNKRDAEGKSALDIAAMLGRKEMVRELLERGADINSQTKRGYTALHRAAAWGHPDCLKVLITNGADLQICNVHGERAREAAARYQKDSCVDYLDRAEAQQALLSVITSMKDTISDPEKHMGRFTREDKLSGNRFCDEKNDWLDSHKENATVEEINKQKRELEELLKPILSKLDDSGFGLQSRHSDQIFAQSCNSDRFCLPIAIQKISFSSRFPENFGVGDHHHSTPERREKCQSRGCNHRVSAHGRERDKLKYHHRTCTT</sequence>
<dbReference type="SMART" id="SM00248">
    <property type="entry name" value="ANK"/>
    <property type="match status" value="2"/>
</dbReference>
<dbReference type="Pfam" id="PF13637">
    <property type="entry name" value="Ank_4"/>
    <property type="match status" value="1"/>
</dbReference>
<feature type="repeat" description="ANK" evidence="3">
    <location>
        <begin position="42"/>
        <end position="74"/>
    </location>
</feature>
<keyword evidence="6" id="KW-1185">Reference proteome</keyword>
<proteinExistence type="predicted"/>
<dbReference type="Proteomes" id="UP001159405">
    <property type="component" value="Unassembled WGS sequence"/>
</dbReference>
<dbReference type="PROSITE" id="PS50088">
    <property type="entry name" value="ANK_REPEAT"/>
    <property type="match status" value="2"/>
</dbReference>
<evidence type="ECO:0000256" key="2">
    <source>
        <dbReference type="ARBA" id="ARBA00023043"/>
    </source>
</evidence>
<evidence type="ECO:0000256" key="4">
    <source>
        <dbReference type="SAM" id="MobiDB-lite"/>
    </source>
</evidence>
<dbReference type="EMBL" id="CALNXK010000156">
    <property type="protein sequence ID" value="CAH3170548.1"/>
    <property type="molecule type" value="Genomic_DNA"/>
</dbReference>
<dbReference type="InterPro" id="IPR002110">
    <property type="entry name" value="Ankyrin_rpt"/>
</dbReference>
<feature type="compositionally biased region" description="Basic and acidic residues" evidence="4">
    <location>
        <begin position="254"/>
        <end position="268"/>
    </location>
</feature>
<evidence type="ECO:0000256" key="3">
    <source>
        <dbReference type="PROSITE-ProRule" id="PRU00023"/>
    </source>
</evidence>
<dbReference type="InterPro" id="IPR036770">
    <property type="entry name" value="Ankyrin_rpt-contain_sf"/>
</dbReference>
<evidence type="ECO:0000256" key="1">
    <source>
        <dbReference type="ARBA" id="ARBA00022737"/>
    </source>
</evidence>
<dbReference type="InterPro" id="IPR050776">
    <property type="entry name" value="Ank_Repeat/CDKN_Inhibitor"/>
</dbReference>
<gene>
    <name evidence="5" type="ORF">PLOB_00010785</name>
</gene>
<reference evidence="5 6" key="1">
    <citation type="submission" date="2022-05" db="EMBL/GenBank/DDBJ databases">
        <authorList>
            <consortium name="Genoscope - CEA"/>
            <person name="William W."/>
        </authorList>
    </citation>
    <scope>NUCLEOTIDE SEQUENCE [LARGE SCALE GENOMIC DNA]</scope>
</reference>
<evidence type="ECO:0000313" key="5">
    <source>
        <dbReference type="EMBL" id="CAH3170548.1"/>
    </source>
</evidence>
<dbReference type="PANTHER" id="PTHR24201">
    <property type="entry name" value="ANK_REP_REGION DOMAIN-CONTAINING PROTEIN"/>
    <property type="match status" value="1"/>
</dbReference>
<organism evidence="5 6">
    <name type="scientific">Porites lobata</name>
    <dbReference type="NCBI Taxonomy" id="104759"/>
    <lineage>
        <taxon>Eukaryota</taxon>
        <taxon>Metazoa</taxon>
        <taxon>Cnidaria</taxon>
        <taxon>Anthozoa</taxon>
        <taxon>Hexacorallia</taxon>
        <taxon>Scleractinia</taxon>
        <taxon>Fungiina</taxon>
        <taxon>Poritidae</taxon>
        <taxon>Porites</taxon>
    </lineage>
</organism>
<protein>
    <recommendedName>
        <fullName evidence="7">Ankyrin repeat domain-containing protein 45</fullName>
    </recommendedName>
</protein>
<dbReference type="SUPFAM" id="SSF48403">
    <property type="entry name" value="Ankyrin repeat"/>
    <property type="match status" value="1"/>
</dbReference>
<name>A0ABN8QY87_9CNID</name>